<evidence type="ECO:0000313" key="1">
    <source>
        <dbReference type="EMBL" id="KAK3933459.1"/>
    </source>
</evidence>
<dbReference type="EMBL" id="MU854222">
    <property type="protein sequence ID" value="KAK3933459.1"/>
    <property type="molecule type" value="Genomic_DNA"/>
</dbReference>
<evidence type="ECO:0000313" key="2">
    <source>
        <dbReference type="Proteomes" id="UP001303473"/>
    </source>
</evidence>
<organism evidence="1 2">
    <name type="scientific">Diplogelasinospora grovesii</name>
    <dbReference type="NCBI Taxonomy" id="303347"/>
    <lineage>
        <taxon>Eukaryota</taxon>
        <taxon>Fungi</taxon>
        <taxon>Dikarya</taxon>
        <taxon>Ascomycota</taxon>
        <taxon>Pezizomycotina</taxon>
        <taxon>Sordariomycetes</taxon>
        <taxon>Sordariomycetidae</taxon>
        <taxon>Sordariales</taxon>
        <taxon>Diplogelasinosporaceae</taxon>
        <taxon>Diplogelasinospora</taxon>
    </lineage>
</organism>
<proteinExistence type="predicted"/>
<accession>A0AAN6MUB5</accession>
<name>A0AAN6MUB5_9PEZI</name>
<gene>
    <name evidence="1" type="ORF">QBC46DRAFT_128370</name>
</gene>
<dbReference type="Proteomes" id="UP001303473">
    <property type="component" value="Unassembled WGS sequence"/>
</dbReference>
<protein>
    <submittedName>
        <fullName evidence="1">Uncharacterized protein</fullName>
    </submittedName>
</protein>
<reference evidence="2" key="1">
    <citation type="journal article" date="2023" name="Mol. Phylogenet. Evol.">
        <title>Genome-scale phylogeny and comparative genomics of the fungal order Sordariales.</title>
        <authorList>
            <person name="Hensen N."/>
            <person name="Bonometti L."/>
            <person name="Westerberg I."/>
            <person name="Brannstrom I.O."/>
            <person name="Guillou S."/>
            <person name="Cros-Aarteil S."/>
            <person name="Calhoun S."/>
            <person name="Haridas S."/>
            <person name="Kuo A."/>
            <person name="Mondo S."/>
            <person name="Pangilinan J."/>
            <person name="Riley R."/>
            <person name="LaButti K."/>
            <person name="Andreopoulos B."/>
            <person name="Lipzen A."/>
            <person name="Chen C."/>
            <person name="Yan M."/>
            <person name="Daum C."/>
            <person name="Ng V."/>
            <person name="Clum A."/>
            <person name="Steindorff A."/>
            <person name="Ohm R.A."/>
            <person name="Martin F."/>
            <person name="Silar P."/>
            <person name="Natvig D.O."/>
            <person name="Lalanne C."/>
            <person name="Gautier V."/>
            <person name="Ament-Velasquez S.L."/>
            <person name="Kruys A."/>
            <person name="Hutchinson M.I."/>
            <person name="Powell A.J."/>
            <person name="Barry K."/>
            <person name="Miller A.N."/>
            <person name="Grigoriev I.V."/>
            <person name="Debuchy R."/>
            <person name="Gladieux P."/>
            <person name="Hiltunen Thoren M."/>
            <person name="Johannesson H."/>
        </authorList>
    </citation>
    <scope>NUCLEOTIDE SEQUENCE [LARGE SCALE GENOMIC DNA]</scope>
    <source>
        <strain evidence="2">CBS 340.73</strain>
    </source>
</reference>
<keyword evidence="2" id="KW-1185">Reference proteome</keyword>
<sequence length="50" mass="5952">MRLILARVLFAFDIELDKSCRNWVTDQTSWVTWARLPLYVRLTRVNQAGK</sequence>
<dbReference type="AlphaFoldDB" id="A0AAN6MUB5"/>
<comment type="caution">
    <text evidence="1">The sequence shown here is derived from an EMBL/GenBank/DDBJ whole genome shotgun (WGS) entry which is preliminary data.</text>
</comment>